<dbReference type="OrthoDB" id="3939315at2759"/>
<feature type="region of interest" description="Disordered" evidence="1">
    <location>
        <begin position="1"/>
        <end position="91"/>
    </location>
</feature>
<evidence type="ECO:0000313" key="3">
    <source>
        <dbReference type="Proteomes" id="UP000800094"/>
    </source>
</evidence>
<reference evidence="2" key="1">
    <citation type="journal article" date="2020" name="Stud. Mycol.">
        <title>101 Dothideomycetes genomes: a test case for predicting lifestyles and emergence of pathogens.</title>
        <authorList>
            <person name="Haridas S."/>
            <person name="Albert R."/>
            <person name="Binder M."/>
            <person name="Bloem J."/>
            <person name="Labutti K."/>
            <person name="Salamov A."/>
            <person name="Andreopoulos B."/>
            <person name="Baker S."/>
            <person name="Barry K."/>
            <person name="Bills G."/>
            <person name="Bluhm B."/>
            <person name="Cannon C."/>
            <person name="Castanera R."/>
            <person name="Culley D."/>
            <person name="Daum C."/>
            <person name="Ezra D."/>
            <person name="Gonzalez J."/>
            <person name="Henrissat B."/>
            <person name="Kuo A."/>
            <person name="Liang C."/>
            <person name="Lipzen A."/>
            <person name="Lutzoni F."/>
            <person name="Magnuson J."/>
            <person name="Mondo S."/>
            <person name="Nolan M."/>
            <person name="Ohm R."/>
            <person name="Pangilinan J."/>
            <person name="Park H.-J."/>
            <person name="Ramirez L."/>
            <person name="Alfaro M."/>
            <person name="Sun H."/>
            <person name="Tritt A."/>
            <person name="Yoshinaga Y."/>
            <person name="Zwiers L.-H."/>
            <person name="Turgeon B."/>
            <person name="Goodwin S."/>
            <person name="Spatafora J."/>
            <person name="Crous P."/>
            <person name="Grigoriev I."/>
        </authorList>
    </citation>
    <scope>NUCLEOTIDE SEQUENCE</scope>
    <source>
        <strain evidence="2">CBS 122368</strain>
    </source>
</reference>
<name>A0A6A6IJ40_9PLEO</name>
<organism evidence="2 3">
    <name type="scientific">Trematosphaeria pertusa</name>
    <dbReference type="NCBI Taxonomy" id="390896"/>
    <lineage>
        <taxon>Eukaryota</taxon>
        <taxon>Fungi</taxon>
        <taxon>Dikarya</taxon>
        <taxon>Ascomycota</taxon>
        <taxon>Pezizomycotina</taxon>
        <taxon>Dothideomycetes</taxon>
        <taxon>Pleosporomycetidae</taxon>
        <taxon>Pleosporales</taxon>
        <taxon>Massarineae</taxon>
        <taxon>Trematosphaeriaceae</taxon>
        <taxon>Trematosphaeria</taxon>
    </lineage>
</organism>
<proteinExistence type="predicted"/>
<feature type="compositionally biased region" description="Polar residues" evidence="1">
    <location>
        <begin position="62"/>
        <end position="80"/>
    </location>
</feature>
<accession>A0A6A6IJ40</accession>
<keyword evidence="3" id="KW-1185">Reference proteome</keyword>
<evidence type="ECO:0000313" key="2">
    <source>
        <dbReference type="EMBL" id="KAF2250197.1"/>
    </source>
</evidence>
<gene>
    <name evidence="2" type="ORF">BU26DRAFT_297020</name>
</gene>
<evidence type="ECO:0000256" key="1">
    <source>
        <dbReference type="SAM" id="MobiDB-lite"/>
    </source>
</evidence>
<dbReference type="GeneID" id="54575052"/>
<sequence>MDAPPYSPTATSSERRLPDSYRVAQRRDDEEDPLESLLRRARKSEAKTPTSPRSPHHRHSSQASTSSGANALQPISTAPATTGVPPFHDPFASPFELPPEYAPVDELARSFRLEAPFVYTTKTSTLPRYQLQQEFSRSGRPRKLSIRRLMPNESRAHSLPSSNLAPFFGPQIRYDEDATMYSMTSYVFEMRGHRSSTLGGRIKIESGIGLLGGKWTKVWHVTKNAQKDSLNPENEARMQKYGYHANEEWDRRLLFCVRKGIWEDGEGREVAREARPGEFEVCEAVGREGWRRDLAVSCWVMKVWMGEGLRWENDVKGW</sequence>
<dbReference type="AlphaFoldDB" id="A0A6A6IJ40"/>
<dbReference type="Proteomes" id="UP000800094">
    <property type="component" value="Unassembled WGS sequence"/>
</dbReference>
<dbReference type="EMBL" id="ML987194">
    <property type="protein sequence ID" value="KAF2250197.1"/>
    <property type="molecule type" value="Genomic_DNA"/>
</dbReference>
<dbReference type="RefSeq" id="XP_033685201.1">
    <property type="nucleotide sequence ID" value="XM_033821722.1"/>
</dbReference>
<protein>
    <submittedName>
        <fullName evidence="2">Uncharacterized protein</fullName>
    </submittedName>
</protein>